<dbReference type="EMBL" id="JADEWN010000025">
    <property type="protein sequence ID" value="MBE9191045.1"/>
    <property type="molecule type" value="Genomic_DNA"/>
</dbReference>
<accession>A0ABR9USL9</accession>
<keyword evidence="3" id="KW-1185">Reference proteome</keyword>
<organism evidence="2 3">
    <name type="scientific">Gloeocapsopsis crepidinum LEGE 06123</name>
    <dbReference type="NCBI Taxonomy" id="588587"/>
    <lineage>
        <taxon>Bacteria</taxon>
        <taxon>Bacillati</taxon>
        <taxon>Cyanobacteriota</taxon>
        <taxon>Cyanophyceae</taxon>
        <taxon>Oscillatoriophycideae</taxon>
        <taxon>Chroococcales</taxon>
        <taxon>Chroococcaceae</taxon>
        <taxon>Gloeocapsopsis</taxon>
    </lineage>
</organism>
<evidence type="ECO:0000313" key="2">
    <source>
        <dbReference type="EMBL" id="MBE9191045.1"/>
    </source>
</evidence>
<feature type="chain" id="PRO_5047094483" evidence="1">
    <location>
        <begin position="34"/>
        <end position="166"/>
    </location>
</feature>
<gene>
    <name evidence="2" type="ORF">IQ230_11905</name>
</gene>
<dbReference type="Proteomes" id="UP000651156">
    <property type="component" value="Unassembled WGS sequence"/>
</dbReference>
<keyword evidence="1" id="KW-0732">Signal</keyword>
<evidence type="ECO:0000313" key="3">
    <source>
        <dbReference type="Proteomes" id="UP000651156"/>
    </source>
</evidence>
<name>A0ABR9USL9_9CHRO</name>
<proteinExistence type="predicted"/>
<protein>
    <submittedName>
        <fullName evidence="2">Uncharacterized protein</fullName>
    </submittedName>
</protein>
<comment type="caution">
    <text evidence="2">The sequence shown here is derived from an EMBL/GenBank/DDBJ whole genome shotgun (WGS) entry which is preliminary data.</text>
</comment>
<sequence>MIISEKISKQTKAIVGLATLMSATAITTSPAWADSYKAFPGSMCQHSTSTDLPKLVRGPNYIYNSSTSYAYVACPMVRGAPGDDEGTTTGPYTTVYVLKNYNNQTVTCTLSGYWSDSGGASSQSASTSTHGMSSMSTARVAKRNIYGLFCSLAPHSGIYSYYSFFK</sequence>
<feature type="signal peptide" evidence="1">
    <location>
        <begin position="1"/>
        <end position="33"/>
    </location>
</feature>
<dbReference type="RefSeq" id="WP_193932204.1">
    <property type="nucleotide sequence ID" value="NZ_CAWPMZ010000051.1"/>
</dbReference>
<evidence type="ECO:0000256" key="1">
    <source>
        <dbReference type="SAM" id="SignalP"/>
    </source>
</evidence>
<reference evidence="2 3" key="1">
    <citation type="submission" date="2020-10" db="EMBL/GenBank/DDBJ databases">
        <authorList>
            <person name="Castelo-Branco R."/>
            <person name="Eusebio N."/>
            <person name="Adriana R."/>
            <person name="Vieira A."/>
            <person name="Brugerolle De Fraissinette N."/>
            <person name="Rezende De Castro R."/>
            <person name="Schneider M.P."/>
            <person name="Vasconcelos V."/>
            <person name="Leao P.N."/>
        </authorList>
    </citation>
    <scope>NUCLEOTIDE SEQUENCE [LARGE SCALE GENOMIC DNA]</scope>
    <source>
        <strain evidence="2 3">LEGE 06123</strain>
    </source>
</reference>